<evidence type="ECO:0000313" key="1">
    <source>
        <dbReference type="EMBL" id="VVE86555.1"/>
    </source>
</evidence>
<organism evidence="1 2">
    <name type="scientific">Pandoraea bronchicola</name>
    <dbReference type="NCBI Taxonomy" id="2508287"/>
    <lineage>
        <taxon>Bacteria</taxon>
        <taxon>Pseudomonadati</taxon>
        <taxon>Pseudomonadota</taxon>
        <taxon>Betaproteobacteria</taxon>
        <taxon>Burkholderiales</taxon>
        <taxon>Burkholderiaceae</taxon>
        <taxon>Pandoraea</taxon>
    </lineage>
</organism>
<evidence type="ECO:0008006" key="3">
    <source>
        <dbReference type="Google" id="ProtNLM"/>
    </source>
</evidence>
<dbReference type="RefSeq" id="WP_150557928.1">
    <property type="nucleotide sequence ID" value="NZ_CABPST010000001.1"/>
</dbReference>
<sequence length="70" mass="7373">MTTPQTAIAGLEEIYDTLALAIDAAPQDGRELLLAKVALLLAHEIRDPQRVIDLIGRAASSAQNAAAQAH</sequence>
<name>A0A5E5BNA1_9BURK</name>
<reference evidence="1 2" key="1">
    <citation type="submission" date="2019-08" db="EMBL/GenBank/DDBJ databases">
        <authorList>
            <person name="Peeters C."/>
        </authorList>
    </citation>
    <scope>NUCLEOTIDE SEQUENCE [LARGE SCALE GENOMIC DNA]</scope>
    <source>
        <strain evidence="1 2">LMG 20603</strain>
    </source>
</reference>
<proteinExistence type="predicted"/>
<evidence type="ECO:0000313" key="2">
    <source>
        <dbReference type="Proteomes" id="UP000382040"/>
    </source>
</evidence>
<gene>
    <name evidence="1" type="ORF">PBR20603_00475</name>
</gene>
<dbReference type="OrthoDB" id="8944436at2"/>
<dbReference type="Proteomes" id="UP000382040">
    <property type="component" value="Unassembled WGS sequence"/>
</dbReference>
<protein>
    <recommendedName>
        <fullName evidence="3">DUF2783 domain-containing protein</fullName>
    </recommendedName>
</protein>
<dbReference type="EMBL" id="CABPST010000001">
    <property type="protein sequence ID" value="VVE86555.1"/>
    <property type="molecule type" value="Genomic_DNA"/>
</dbReference>
<keyword evidence="2" id="KW-1185">Reference proteome</keyword>
<accession>A0A5E5BNA1</accession>
<dbReference type="AlphaFoldDB" id="A0A5E5BNA1"/>